<comment type="caution">
    <text evidence="1">The sequence shown here is derived from an EMBL/GenBank/DDBJ whole genome shotgun (WGS) entry which is preliminary data.</text>
</comment>
<reference evidence="1" key="1">
    <citation type="journal article" date="2019" name="bioRxiv">
        <title>The Genome of the Zebra Mussel, Dreissena polymorpha: A Resource for Invasive Species Research.</title>
        <authorList>
            <person name="McCartney M.A."/>
            <person name="Auch B."/>
            <person name="Kono T."/>
            <person name="Mallez S."/>
            <person name="Zhang Y."/>
            <person name="Obille A."/>
            <person name="Becker A."/>
            <person name="Abrahante J.E."/>
            <person name="Garbe J."/>
            <person name="Badalamenti J.P."/>
            <person name="Herman A."/>
            <person name="Mangelson H."/>
            <person name="Liachko I."/>
            <person name="Sullivan S."/>
            <person name="Sone E.D."/>
            <person name="Koren S."/>
            <person name="Silverstein K.A.T."/>
            <person name="Beckman K.B."/>
            <person name="Gohl D.M."/>
        </authorList>
    </citation>
    <scope>NUCLEOTIDE SEQUENCE</scope>
    <source>
        <strain evidence="1">Duluth1</strain>
        <tissue evidence="1">Whole animal</tissue>
    </source>
</reference>
<organism evidence="1 2">
    <name type="scientific">Dreissena polymorpha</name>
    <name type="common">Zebra mussel</name>
    <name type="synonym">Mytilus polymorpha</name>
    <dbReference type="NCBI Taxonomy" id="45954"/>
    <lineage>
        <taxon>Eukaryota</taxon>
        <taxon>Metazoa</taxon>
        <taxon>Spiralia</taxon>
        <taxon>Lophotrochozoa</taxon>
        <taxon>Mollusca</taxon>
        <taxon>Bivalvia</taxon>
        <taxon>Autobranchia</taxon>
        <taxon>Heteroconchia</taxon>
        <taxon>Euheterodonta</taxon>
        <taxon>Imparidentia</taxon>
        <taxon>Neoheterodontei</taxon>
        <taxon>Myida</taxon>
        <taxon>Dreissenoidea</taxon>
        <taxon>Dreissenidae</taxon>
        <taxon>Dreissena</taxon>
    </lineage>
</organism>
<proteinExistence type="predicted"/>
<accession>A0A9D4HQG9</accession>
<keyword evidence="2" id="KW-1185">Reference proteome</keyword>
<protein>
    <submittedName>
        <fullName evidence="1">Uncharacterized protein</fullName>
    </submittedName>
</protein>
<dbReference type="Proteomes" id="UP000828390">
    <property type="component" value="Unassembled WGS sequence"/>
</dbReference>
<dbReference type="EMBL" id="JAIWYP010000012">
    <property type="protein sequence ID" value="KAH3727301.1"/>
    <property type="molecule type" value="Genomic_DNA"/>
</dbReference>
<reference evidence="1" key="2">
    <citation type="submission" date="2020-11" db="EMBL/GenBank/DDBJ databases">
        <authorList>
            <person name="McCartney M.A."/>
            <person name="Auch B."/>
            <person name="Kono T."/>
            <person name="Mallez S."/>
            <person name="Becker A."/>
            <person name="Gohl D.M."/>
            <person name="Silverstein K.A.T."/>
            <person name="Koren S."/>
            <person name="Bechman K.B."/>
            <person name="Herman A."/>
            <person name="Abrahante J.E."/>
            <person name="Garbe J."/>
        </authorList>
    </citation>
    <scope>NUCLEOTIDE SEQUENCE</scope>
    <source>
        <strain evidence="1">Duluth1</strain>
        <tissue evidence="1">Whole animal</tissue>
    </source>
</reference>
<evidence type="ECO:0000313" key="2">
    <source>
        <dbReference type="Proteomes" id="UP000828390"/>
    </source>
</evidence>
<evidence type="ECO:0000313" key="1">
    <source>
        <dbReference type="EMBL" id="KAH3727301.1"/>
    </source>
</evidence>
<dbReference type="AlphaFoldDB" id="A0A9D4HQG9"/>
<gene>
    <name evidence="1" type="ORF">DPMN_053231</name>
</gene>
<sequence>MLELRGQLDVVETIVVNAVRAQWKEVKPEVAVTSNVDVGNKVDRHLDLDILGIAESHLINNDVHL</sequence>
<name>A0A9D4HQG9_DREPO</name>